<dbReference type="InterPro" id="IPR013942">
    <property type="entry name" value="Mediator_Med19_fun"/>
</dbReference>
<comment type="subcellular location">
    <subcellularLocation>
        <location evidence="1 9">Nucleus</location>
    </subcellularLocation>
</comment>
<protein>
    <recommendedName>
        <fullName evidence="3 9">Mediator of RNA polymerase II transcription subunit 19</fullName>
    </recommendedName>
    <alternativeName>
        <fullName evidence="8 9">Mediator complex subunit 19</fullName>
    </alternativeName>
</protein>
<reference evidence="11 13" key="1">
    <citation type="submission" date="2020-01" db="EMBL/GenBank/DDBJ databases">
        <authorList>
            <consortium name="DOE Joint Genome Institute"/>
            <person name="Haridas S."/>
            <person name="Albert R."/>
            <person name="Binder M."/>
            <person name="Bloem J."/>
            <person name="Labutti K."/>
            <person name="Salamov A."/>
            <person name="Andreopoulos B."/>
            <person name="Baker S.E."/>
            <person name="Barry K."/>
            <person name="Bills G."/>
            <person name="Bluhm B.H."/>
            <person name="Cannon C."/>
            <person name="Castanera R."/>
            <person name="Culley D.E."/>
            <person name="Daum C."/>
            <person name="Ezra D."/>
            <person name="Gonzalez J.B."/>
            <person name="Henrissat B."/>
            <person name="Kuo A."/>
            <person name="Liang C."/>
            <person name="Lipzen A."/>
            <person name="Lutzoni F."/>
            <person name="Magnuson J."/>
            <person name="Mondo S."/>
            <person name="Nolan M."/>
            <person name="Ohm R."/>
            <person name="Pangilinan J."/>
            <person name="Park H.-J."/>
            <person name="Ramirez L."/>
            <person name="Alfaro M."/>
            <person name="Sun H."/>
            <person name="Tritt A."/>
            <person name="Yoshinaga Y."/>
            <person name="Zwiers L.-H."/>
            <person name="Turgeon B.G."/>
            <person name="Goodwin S.B."/>
            <person name="Spatafora J.W."/>
            <person name="Crous P.W."/>
            <person name="Grigoriev I.V."/>
        </authorList>
    </citation>
    <scope>NUCLEOTIDE SEQUENCE</scope>
    <source>
        <strain evidence="11 13">CBS 781.70</strain>
    </source>
</reference>
<evidence type="ECO:0000256" key="9">
    <source>
        <dbReference type="RuleBase" id="RU364151"/>
    </source>
</evidence>
<evidence type="ECO:0000256" key="7">
    <source>
        <dbReference type="ARBA" id="ARBA00023242"/>
    </source>
</evidence>
<sequence>MSAPKRARHSGSFSPASPPYYQHAKPDASSPSKIAALQPNTPTSPPHMSSNSQSYASSHATDSSGPTASTPISHVPSAASQPTQNDHLDAMMVDDSSRISTVASEKKSPDHTIIHNTDVIMSETEDHRRSDHDRQGEPGSRADAKKAAEDRQEADSDDVFYKLCRTQHAKSRPHPSQNLISLYKLDPLAASVARFDPTTGEKINKLRKSYEGKVKQMGLAGKSRAVHTPGELMQMMSYPDEDWYATHVHSKAIDRPRNNARMARALSMAPGRMPNSVSETYRALVSDDIRNKPATVAMKKPAGTVSGVRSAPSSARPSAAPSPMSRPSRSGKKRSYVDESFVGYEGFGEEATGDDDRGYSKKKRRKVRN</sequence>
<evidence type="ECO:0000256" key="5">
    <source>
        <dbReference type="ARBA" id="ARBA00023159"/>
    </source>
</evidence>
<keyword evidence="6 9" id="KW-0804">Transcription</keyword>
<feature type="compositionally biased region" description="Low complexity" evidence="10">
    <location>
        <begin position="49"/>
        <end position="58"/>
    </location>
</feature>
<feature type="compositionally biased region" description="Basic and acidic residues" evidence="10">
    <location>
        <begin position="124"/>
        <end position="154"/>
    </location>
</feature>
<evidence type="ECO:0000313" key="11">
    <source>
        <dbReference type="EMBL" id="KAF1817261.1"/>
    </source>
</evidence>
<evidence type="ECO:0000313" key="13">
    <source>
        <dbReference type="RefSeq" id="XP_033538892.1"/>
    </source>
</evidence>
<name>A0A6G1GH84_9PEZI</name>
<keyword evidence="5 9" id="KW-0010">Activator</keyword>
<dbReference type="GO" id="GO:0006357">
    <property type="term" value="P:regulation of transcription by RNA polymerase II"/>
    <property type="evidence" value="ECO:0007669"/>
    <property type="project" value="InterPro"/>
</dbReference>
<evidence type="ECO:0000256" key="1">
    <source>
        <dbReference type="ARBA" id="ARBA00004123"/>
    </source>
</evidence>
<dbReference type="AlphaFoldDB" id="A0A6G1GH84"/>
<reference evidence="13" key="3">
    <citation type="submission" date="2025-04" db="UniProtKB">
        <authorList>
            <consortium name="RefSeq"/>
        </authorList>
    </citation>
    <scope>IDENTIFICATION</scope>
    <source>
        <strain evidence="13">CBS 781.70</strain>
    </source>
</reference>
<gene>
    <name evidence="9" type="primary">MED19</name>
    <name evidence="11 13" type="ORF">P152DRAFT_469727</name>
</gene>
<feature type="compositionally biased region" description="Basic and acidic residues" evidence="10">
    <location>
        <begin position="104"/>
        <end position="113"/>
    </location>
</feature>
<feature type="region of interest" description="Disordered" evidence="10">
    <location>
        <begin position="1"/>
        <end position="157"/>
    </location>
</feature>
<keyword evidence="4 9" id="KW-0805">Transcription regulation</keyword>
<proteinExistence type="inferred from homology"/>
<comment type="subunit">
    <text evidence="9">Component of the Mediator complex.</text>
</comment>
<evidence type="ECO:0000256" key="3">
    <source>
        <dbReference type="ARBA" id="ARBA00019615"/>
    </source>
</evidence>
<evidence type="ECO:0000256" key="4">
    <source>
        <dbReference type="ARBA" id="ARBA00023015"/>
    </source>
</evidence>
<dbReference type="GO" id="GO:0016592">
    <property type="term" value="C:mediator complex"/>
    <property type="evidence" value="ECO:0007669"/>
    <property type="project" value="InterPro"/>
</dbReference>
<evidence type="ECO:0000256" key="10">
    <source>
        <dbReference type="SAM" id="MobiDB-lite"/>
    </source>
</evidence>
<evidence type="ECO:0000256" key="8">
    <source>
        <dbReference type="ARBA" id="ARBA00032018"/>
    </source>
</evidence>
<dbReference type="OrthoDB" id="2160599at2759"/>
<evidence type="ECO:0000256" key="2">
    <source>
        <dbReference type="ARBA" id="ARBA00009259"/>
    </source>
</evidence>
<comment type="similarity">
    <text evidence="2 9">Belongs to the Mediator complex subunit 19 family.</text>
</comment>
<keyword evidence="12" id="KW-1185">Reference proteome</keyword>
<dbReference type="Proteomes" id="UP000504638">
    <property type="component" value="Unplaced"/>
</dbReference>
<feature type="compositionally biased region" description="Polar residues" evidence="10">
    <location>
        <begin position="59"/>
        <end position="85"/>
    </location>
</feature>
<comment type="function">
    <text evidence="9">Component of the Mediator complex, a coactivator involved in the regulated transcription of nearly all RNA polymerase II-dependent genes. Mediator functions as a bridge to convey information from gene-specific regulatory proteins to the basal RNA polymerase II transcription machinery. Mediator is recruited to promoters by direct interactions with regulatory proteins and serves as a scaffold for the assembly of a functional preinitiation complex with RNA polymerase II and the general transcription factors.</text>
</comment>
<evidence type="ECO:0000313" key="12">
    <source>
        <dbReference type="Proteomes" id="UP000504638"/>
    </source>
</evidence>
<evidence type="ECO:0000256" key="6">
    <source>
        <dbReference type="ARBA" id="ARBA00023163"/>
    </source>
</evidence>
<organism evidence="11">
    <name type="scientific">Eremomyces bilateralis CBS 781.70</name>
    <dbReference type="NCBI Taxonomy" id="1392243"/>
    <lineage>
        <taxon>Eukaryota</taxon>
        <taxon>Fungi</taxon>
        <taxon>Dikarya</taxon>
        <taxon>Ascomycota</taxon>
        <taxon>Pezizomycotina</taxon>
        <taxon>Dothideomycetes</taxon>
        <taxon>Dothideomycetes incertae sedis</taxon>
        <taxon>Eremomycetales</taxon>
        <taxon>Eremomycetaceae</taxon>
        <taxon>Eremomyces</taxon>
    </lineage>
</organism>
<dbReference type="EMBL" id="ML975149">
    <property type="protein sequence ID" value="KAF1817261.1"/>
    <property type="molecule type" value="Genomic_DNA"/>
</dbReference>
<keyword evidence="7 9" id="KW-0539">Nucleus</keyword>
<feature type="compositionally biased region" description="Basic residues" evidence="10">
    <location>
        <begin position="360"/>
        <end position="369"/>
    </location>
</feature>
<dbReference type="GO" id="GO:0003712">
    <property type="term" value="F:transcription coregulator activity"/>
    <property type="evidence" value="ECO:0007669"/>
    <property type="project" value="InterPro"/>
</dbReference>
<reference evidence="13" key="2">
    <citation type="submission" date="2020-04" db="EMBL/GenBank/DDBJ databases">
        <authorList>
            <consortium name="NCBI Genome Project"/>
        </authorList>
    </citation>
    <scope>NUCLEOTIDE SEQUENCE</scope>
    <source>
        <strain evidence="13">CBS 781.70</strain>
    </source>
</reference>
<accession>A0A6G1GH84</accession>
<feature type="compositionally biased region" description="Low complexity" evidence="10">
    <location>
        <begin position="309"/>
        <end position="328"/>
    </location>
</feature>
<dbReference type="Pfam" id="PF08633">
    <property type="entry name" value="Rox3"/>
    <property type="match status" value="1"/>
</dbReference>
<feature type="region of interest" description="Disordered" evidence="10">
    <location>
        <begin position="292"/>
        <end position="369"/>
    </location>
</feature>
<dbReference type="RefSeq" id="XP_033538892.1">
    <property type="nucleotide sequence ID" value="XM_033680916.1"/>
</dbReference>